<dbReference type="Gene3D" id="3.40.50.1820">
    <property type="entry name" value="alpha/beta hydrolase"/>
    <property type="match status" value="1"/>
</dbReference>
<evidence type="ECO:0000256" key="3">
    <source>
        <dbReference type="ARBA" id="ARBA00023180"/>
    </source>
</evidence>
<dbReference type="PRINTS" id="PR00724">
    <property type="entry name" value="CRBOXYPTASEC"/>
</dbReference>
<keyword evidence="4" id="KW-0732">Signal</keyword>
<sequence>MHPGTSVAAVVCAAAALLISNGCLSMAMVEDKITALPGQPPVSFAQYSGYVEVDAMRKRSLFYYFAEAELDPATKPLVLWLNGGPGCSSVGVGAFSENGPFRPSGNALVGNEYSWNKEANMLYLESPAGVGFSYSTDPSFYGGVGDSMTARDNLRFLEGWFAKFPQYKGRDLYIAGESYAGHYVPQLAQRMVEFDDKEKLFNLKGIALGNPVLEFSTDFNSRAEFFWSHGLISDSTYNIFTTVCNYSRYVSEYYHGSISTVCDRVMSQVTRETSRFVDKYDVTLDVCISSVLMQSQVLTPSPNVSFFSITFAKEMYVTLSLTDNFLQSTEQLNRALDVCVEDETMNYLNRKDVQKAMHAQLNGVPKWTLHFLQQGCDFTECFALSSVLEYKQLDLQIPTINIVGALVKSGIPVLVYSGDQDSVIPLTGSRTLVHRLAKRLRLNATVPYRVWFQGKQVGGWTQVFSDVLSFATIRGASHEAPFSQPERSLVLFRAFLASRPLPESFE</sequence>
<evidence type="ECO:0000256" key="2">
    <source>
        <dbReference type="ARBA" id="ARBA00023145"/>
    </source>
</evidence>
<feature type="signal peptide" evidence="4">
    <location>
        <begin position="1"/>
        <end position="25"/>
    </location>
</feature>
<keyword evidence="6" id="KW-1185">Reference proteome</keyword>
<dbReference type="Gramene" id="TRITD2Av1G173970.3">
    <property type="protein sequence ID" value="TRITD2Av1G173970.3"/>
    <property type="gene ID" value="TRITD2Av1G173970"/>
</dbReference>
<keyword evidence="4" id="KW-0645">Protease</keyword>
<evidence type="ECO:0000256" key="1">
    <source>
        <dbReference type="ARBA" id="ARBA00009431"/>
    </source>
</evidence>
<dbReference type="PROSITE" id="PS00560">
    <property type="entry name" value="CARBOXYPEPT_SER_HIS"/>
    <property type="match status" value="1"/>
</dbReference>
<feature type="chain" id="PRO_5040533690" description="Carboxypeptidase" evidence="4">
    <location>
        <begin position="26"/>
        <end position="506"/>
    </location>
</feature>
<dbReference type="PANTHER" id="PTHR11802:SF123">
    <property type="entry name" value="CARBOXYPEPTIDASE"/>
    <property type="match status" value="1"/>
</dbReference>
<dbReference type="GO" id="GO:0006508">
    <property type="term" value="P:proteolysis"/>
    <property type="evidence" value="ECO:0007669"/>
    <property type="project" value="UniProtKB-KW"/>
</dbReference>
<reference evidence="5 6" key="1">
    <citation type="submission" date="2017-09" db="EMBL/GenBank/DDBJ databases">
        <authorList>
            <consortium name="International Durum Wheat Genome Sequencing Consortium (IDWGSC)"/>
            <person name="Milanesi L."/>
        </authorList>
    </citation>
    <scope>NUCLEOTIDE SEQUENCE [LARGE SCALE GENOMIC DNA]</scope>
    <source>
        <strain evidence="6">cv. Svevo</strain>
    </source>
</reference>
<keyword evidence="4" id="KW-0121">Carboxypeptidase</keyword>
<dbReference type="InterPro" id="IPR018202">
    <property type="entry name" value="Ser_caboxypep_ser_AS"/>
</dbReference>
<dbReference type="Pfam" id="PF00450">
    <property type="entry name" value="Peptidase_S10"/>
    <property type="match status" value="1"/>
</dbReference>
<keyword evidence="2" id="KW-0865">Zymogen</keyword>
<dbReference type="FunFam" id="3.40.50.11320:FF:000004">
    <property type="entry name" value="Carboxypeptidase"/>
    <property type="match status" value="1"/>
</dbReference>
<dbReference type="InterPro" id="IPR033124">
    <property type="entry name" value="Ser_caboxypep_his_AS"/>
</dbReference>
<dbReference type="Proteomes" id="UP000324705">
    <property type="component" value="Chromosome 2A"/>
</dbReference>
<dbReference type="GO" id="GO:0005773">
    <property type="term" value="C:vacuole"/>
    <property type="evidence" value="ECO:0007669"/>
    <property type="project" value="TreeGrafter"/>
</dbReference>
<dbReference type="PROSITE" id="PS00131">
    <property type="entry name" value="CARBOXYPEPT_SER_SER"/>
    <property type="match status" value="1"/>
</dbReference>
<protein>
    <recommendedName>
        <fullName evidence="4">Carboxypeptidase</fullName>
        <ecNumber evidence="4">3.4.16.-</ecNumber>
    </recommendedName>
</protein>
<dbReference type="EMBL" id="LT934113">
    <property type="protein sequence ID" value="VAH31916.1"/>
    <property type="molecule type" value="Genomic_DNA"/>
</dbReference>
<keyword evidence="3" id="KW-0325">Glycoprotein</keyword>
<dbReference type="SUPFAM" id="SSF53474">
    <property type="entry name" value="alpha/beta-Hydrolases"/>
    <property type="match status" value="1"/>
</dbReference>
<dbReference type="InterPro" id="IPR029058">
    <property type="entry name" value="AB_hydrolase_fold"/>
</dbReference>
<evidence type="ECO:0000313" key="5">
    <source>
        <dbReference type="EMBL" id="VAH31916.1"/>
    </source>
</evidence>
<dbReference type="Gene3D" id="3.40.50.11320">
    <property type="match status" value="1"/>
</dbReference>
<dbReference type="OMA" id="FPNFKNQ"/>
<accession>A0A9R1NVV0</accession>
<dbReference type="EC" id="3.4.16.-" evidence="4"/>
<dbReference type="GO" id="GO:0004185">
    <property type="term" value="F:serine-type carboxypeptidase activity"/>
    <property type="evidence" value="ECO:0007669"/>
    <property type="project" value="UniProtKB-UniRule"/>
</dbReference>
<evidence type="ECO:0000313" key="6">
    <source>
        <dbReference type="Proteomes" id="UP000324705"/>
    </source>
</evidence>
<dbReference type="InterPro" id="IPR001563">
    <property type="entry name" value="Peptidase_S10"/>
</dbReference>
<name>A0A9R1NVV0_TRITD</name>
<evidence type="ECO:0000256" key="4">
    <source>
        <dbReference type="RuleBase" id="RU361156"/>
    </source>
</evidence>
<proteinExistence type="inferred from homology"/>
<keyword evidence="4" id="KW-0378">Hydrolase</keyword>
<dbReference type="PANTHER" id="PTHR11802">
    <property type="entry name" value="SERINE PROTEASE FAMILY S10 SERINE CARBOXYPEPTIDASE"/>
    <property type="match status" value="1"/>
</dbReference>
<gene>
    <name evidence="5" type="ORF">TRITD_2Av1G173970</name>
</gene>
<dbReference type="AlphaFoldDB" id="A0A9R1NVV0"/>
<dbReference type="Gene3D" id="6.10.250.940">
    <property type="match status" value="1"/>
</dbReference>
<organism evidence="5 6">
    <name type="scientific">Triticum turgidum subsp. durum</name>
    <name type="common">Durum wheat</name>
    <name type="synonym">Triticum durum</name>
    <dbReference type="NCBI Taxonomy" id="4567"/>
    <lineage>
        <taxon>Eukaryota</taxon>
        <taxon>Viridiplantae</taxon>
        <taxon>Streptophyta</taxon>
        <taxon>Embryophyta</taxon>
        <taxon>Tracheophyta</taxon>
        <taxon>Spermatophyta</taxon>
        <taxon>Magnoliopsida</taxon>
        <taxon>Liliopsida</taxon>
        <taxon>Poales</taxon>
        <taxon>Poaceae</taxon>
        <taxon>BOP clade</taxon>
        <taxon>Pooideae</taxon>
        <taxon>Triticodae</taxon>
        <taxon>Triticeae</taxon>
        <taxon>Triticinae</taxon>
        <taxon>Triticum</taxon>
    </lineage>
</organism>
<comment type="similarity">
    <text evidence="1 4">Belongs to the peptidase S10 family.</text>
</comment>